<organism evidence="1 2">
    <name type="scientific">Paenibacillus woosongensis</name>
    <dbReference type="NCBI Taxonomy" id="307580"/>
    <lineage>
        <taxon>Bacteria</taxon>
        <taxon>Bacillati</taxon>
        <taxon>Bacillota</taxon>
        <taxon>Bacilli</taxon>
        <taxon>Bacillales</taxon>
        <taxon>Paenibacillaceae</taxon>
        <taxon>Paenibacillus</taxon>
    </lineage>
</organism>
<sequence length="80" mass="8998">MPPTDWIRMTKPASAMLRPSSSNTYIDTSGHMSDPPAELTRLATRKPFTSLGYCSKNFNVIAHHLHEEEKALTGFSYTQK</sequence>
<reference evidence="1 2" key="1">
    <citation type="submission" date="2021-03" db="EMBL/GenBank/DDBJ databases">
        <title>Antimicrobial resistance genes in bacteria isolated from Japanese honey, and their potential for conferring macrolide and lincosamide resistance in the American foulbrood pathogen Paenibacillus larvae.</title>
        <authorList>
            <person name="Okamoto M."/>
            <person name="Kumagai M."/>
            <person name="Kanamori H."/>
            <person name="Takamatsu D."/>
        </authorList>
    </citation>
    <scope>NUCLEOTIDE SEQUENCE [LARGE SCALE GENOMIC DNA]</scope>
    <source>
        <strain evidence="1 2">J15TS10</strain>
    </source>
</reference>
<keyword evidence="2" id="KW-1185">Reference proteome</keyword>
<protein>
    <submittedName>
        <fullName evidence="1">Uncharacterized protein</fullName>
    </submittedName>
</protein>
<dbReference type="EMBL" id="BOSM01000004">
    <property type="protein sequence ID" value="GIP58709.1"/>
    <property type="molecule type" value="Genomic_DNA"/>
</dbReference>
<accession>A0ABQ4MRZ6</accession>
<name>A0ABQ4MRZ6_9BACL</name>
<evidence type="ECO:0000313" key="1">
    <source>
        <dbReference type="EMBL" id="GIP58709.1"/>
    </source>
</evidence>
<evidence type="ECO:0000313" key="2">
    <source>
        <dbReference type="Proteomes" id="UP000681290"/>
    </source>
</evidence>
<comment type="caution">
    <text evidence="1">The sequence shown here is derived from an EMBL/GenBank/DDBJ whole genome shotgun (WGS) entry which is preliminary data.</text>
</comment>
<dbReference type="Proteomes" id="UP000681290">
    <property type="component" value="Unassembled WGS sequence"/>
</dbReference>
<gene>
    <name evidence="1" type="ORF">J15TS10_25230</name>
</gene>
<proteinExistence type="predicted"/>